<dbReference type="PANTHER" id="PTHR33508">
    <property type="entry name" value="UPF0056 MEMBRANE PROTEIN YHCE"/>
    <property type="match status" value="1"/>
</dbReference>
<keyword evidence="6 7" id="KW-0472">Membrane</keyword>
<sequence length="214" mass="22947">MAQSIINYAVGTLVALFPIANPIGVIPIFYSLTDKDSRCERRQTAQRTTLNVVLILTIFLIGGRAVLEFFGISLNVLRIAGGLLVAHTGWEMLTSRKRLTDSEQQSAVEKEDISFTPMATPLIAGPGAIGVVIGLATGMTQWSDYLGYLIGIVLFGGLLYGCLVLGESLLSILGLNGFGAINRVFGFFILAIAVQLITDGMMSLFQSAAPNLFK</sequence>
<feature type="transmembrane region" description="Helical" evidence="7">
    <location>
        <begin position="145"/>
        <end position="172"/>
    </location>
</feature>
<keyword evidence="5 7" id="KW-1133">Transmembrane helix</keyword>
<evidence type="ECO:0000256" key="6">
    <source>
        <dbReference type="ARBA" id="ARBA00023136"/>
    </source>
</evidence>
<protein>
    <recommendedName>
        <fullName evidence="7">UPF0056 membrane protein</fullName>
    </recommendedName>
</protein>
<evidence type="ECO:0000256" key="4">
    <source>
        <dbReference type="ARBA" id="ARBA00022692"/>
    </source>
</evidence>
<dbReference type="AlphaFoldDB" id="A0A098TNK3"/>
<dbReference type="NCBIfam" id="TIGR00427">
    <property type="entry name" value="NAAT family transporter"/>
    <property type="match status" value="1"/>
</dbReference>
<comment type="caution">
    <text evidence="7">Lacks conserved residue(s) required for the propagation of feature annotation.</text>
</comment>
<dbReference type="InterPro" id="IPR002771">
    <property type="entry name" value="Multi_antbiot-R_MarC"/>
</dbReference>
<keyword evidence="9" id="KW-1185">Reference proteome</keyword>
<feature type="transmembrane region" description="Helical" evidence="7">
    <location>
        <begin position="6"/>
        <end position="30"/>
    </location>
</feature>
<dbReference type="Pfam" id="PF01914">
    <property type="entry name" value="MarC"/>
    <property type="match status" value="1"/>
</dbReference>
<dbReference type="OrthoDB" id="21094at2"/>
<proteinExistence type="inferred from homology"/>
<evidence type="ECO:0000256" key="7">
    <source>
        <dbReference type="RuleBase" id="RU362048"/>
    </source>
</evidence>
<evidence type="ECO:0000256" key="1">
    <source>
        <dbReference type="ARBA" id="ARBA00004651"/>
    </source>
</evidence>
<feature type="transmembrane region" description="Helical" evidence="7">
    <location>
        <begin position="50"/>
        <end position="70"/>
    </location>
</feature>
<dbReference type="GO" id="GO:0005886">
    <property type="term" value="C:plasma membrane"/>
    <property type="evidence" value="ECO:0007669"/>
    <property type="project" value="UniProtKB-SubCell"/>
</dbReference>
<gene>
    <name evidence="8" type="ORF">DO97_20545</name>
</gene>
<evidence type="ECO:0000313" key="9">
    <source>
        <dbReference type="Proteomes" id="UP000030170"/>
    </source>
</evidence>
<feature type="transmembrane region" description="Helical" evidence="7">
    <location>
        <begin position="115"/>
        <end position="139"/>
    </location>
</feature>
<comment type="caution">
    <text evidence="8">The sequence shown here is derived from an EMBL/GenBank/DDBJ whole genome shotgun (WGS) entry which is preliminary data.</text>
</comment>
<reference evidence="8 9" key="1">
    <citation type="journal article" date="2014" name="Mol. Ecol.">
        <title>Evolution of Synechococcus.</title>
        <authorList>
            <person name="Dvorak P."/>
            <person name="Casamatta D."/>
            <person name="Hasler P."/>
            <person name="Poulickova A."/>
            <person name="Ondrej V."/>
            <person name="Sanges R."/>
        </authorList>
    </citation>
    <scope>NUCLEOTIDE SEQUENCE [LARGE SCALE GENOMIC DNA]</scope>
    <source>
        <strain evidence="8 9">CAUP A 1101</strain>
    </source>
</reference>
<dbReference type="RefSeq" id="WP_036531489.1">
    <property type="nucleotide sequence ID" value="NZ_JJML01000008.1"/>
</dbReference>
<keyword evidence="3" id="KW-1003">Cell membrane</keyword>
<comment type="subcellular location">
    <subcellularLocation>
        <location evidence="1 7">Cell membrane</location>
        <topology evidence="1 7">Multi-pass membrane protein</topology>
    </subcellularLocation>
</comment>
<accession>A0A098TNK3</accession>
<evidence type="ECO:0000256" key="2">
    <source>
        <dbReference type="ARBA" id="ARBA00009784"/>
    </source>
</evidence>
<evidence type="ECO:0000313" key="8">
    <source>
        <dbReference type="EMBL" id="KGF73447.1"/>
    </source>
</evidence>
<evidence type="ECO:0000256" key="3">
    <source>
        <dbReference type="ARBA" id="ARBA00022475"/>
    </source>
</evidence>
<dbReference type="EMBL" id="JJML01000008">
    <property type="protein sequence ID" value="KGF73447.1"/>
    <property type="molecule type" value="Genomic_DNA"/>
</dbReference>
<dbReference type="PANTHER" id="PTHR33508:SF1">
    <property type="entry name" value="UPF0056 MEMBRANE PROTEIN YHCE"/>
    <property type="match status" value="1"/>
</dbReference>
<evidence type="ECO:0000256" key="5">
    <source>
        <dbReference type="ARBA" id="ARBA00022989"/>
    </source>
</evidence>
<dbReference type="Proteomes" id="UP000030170">
    <property type="component" value="Unassembled WGS sequence"/>
</dbReference>
<organism evidence="8 9">
    <name type="scientific">Neosynechococcus sphagnicola sy1</name>
    <dbReference type="NCBI Taxonomy" id="1497020"/>
    <lineage>
        <taxon>Bacteria</taxon>
        <taxon>Bacillati</taxon>
        <taxon>Cyanobacteriota</taxon>
        <taxon>Cyanophyceae</taxon>
        <taxon>Neosynechococcales</taxon>
        <taxon>Neosynechococcaceae</taxon>
        <taxon>Neosynechococcus</taxon>
    </lineage>
</organism>
<keyword evidence="4 7" id="KW-0812">Transmembrane</keyword>
<comment type="similarity">
    <text evidence="2 7">Belongs to the UPF0056 (MarC) family.</text>
</comment>
<name>A0A098TNK3_9CYAN</name>